<proteinExistence type="predicted"/>
<feature type="transmembrane region" description="Helical" evidence="5">
    <location>
        <begin position="163"/>
        <end position="185"/>
    </location>
</feature>
<feature type="transmembrane region" description="Helical" evidence="5">
    <location>
        <begin position="123"/>
        <end position="143"/>
    </location>
</feature>
<feature type="transmembrane region" description="Helical" evidence="5">
    <location>
        <begin position="31"/>
        <end position="57"/>
    </location>
</feature>
<dbReference type="InterPro" id="IPR007016">
    <property type="entry name" value="O-antigen_ligase-rel_domated"/>
</dbReference>
<dbReference type="Proteomes" id="UP000808349">
    <property type="component" value="Unassembled WGS sequence"/>
</dbReference>
<protein>
    <submittedName>
        <fullName evidence="7">O-antigen ligase family protein</fullName>
    </submittedName>
</protein>
<feature type="transmembrane region" description="Helical" evidence="5">
    <location>
        <begin position="69"/>
        <end position="87"/>
    </location>
</feature>
<evidence type="ECO:0000256" key="1">
    <source>
        <dbReference type="ARBA" id="ARBA00004141"/>
    </source>
</evidence>
<feature type="domain" description="O-antigen ligase-related" evidence="6">
    <location>
        <begin position="202"/>
        <end position="353"/>
    </location>
</feature>
<keyword evidence="2 5" id="KW-0812">Transmembrane</keyword>
<evidence type="ECO:0000256" key="4">
    <source>
        <dbReference type="ARBA" id="ARBA00023136"/>
    </source>
</evidence>
<keyword evidence="7" id="KW-0436">Ligase</keyword>
<keyword evidence="3 5" id="KW-1133">Transmembrane helix</keyword>
<dbReference type="PANTHER" id="PTHR37422:SF23">
    <property type="entry name" value="TEICHURONIC ACID BIOSYNTHESIS PROTEIN TUAE"/>
    <property type="match status" value="1"/>
</dbReference>
<comment type="caution">
    <text evidence="7">The sequence shown here is derived from an EMBL/GenBank/DDBJ whole genome shotgun (WGS) entry which is preliminary data.</text>
</comment>
<keyword evidence="4 5" id="KW-0472">Membrane</keyword>
<evidence type="ECO:0000259" key="6">
    <source>
        <dbReference type="Pfam" id="PF04932"/>
    </source>
</evidence>
<feature type="transmembrane region" description="Helical" evidence="5">
    <location>
        <begin position="219"/>
        <end position="235"/>
    </location>
</feature>
<reference evidence="7 8" key="1">
    <citation type="submission" date="2020-10" db="EMBL/GenBank/DDBJ databases">
        <title>Connecting structure to function with the recovery of over 1000 high-quality activated sludge metagenome-assembled genomes encoding full-length rRNA genes using long-read sequencing.</title>
        <authorList>
            <person name="Singleton C.M."/>
            <person name="Petriglieri F."/>
            <person name="Kristensen J.M."/>
            <person name="Kirkegaard R.H."/>
            <person name="Michaelsen T.Y."/>
            <person name="Andersen M.H."/>
            <person name="Karst S.M."/>
            <person name="Dueholm M.S."/>
            <person name="Nielsen P.H."/>
            <person name="Albertsen M."/>
        </authorList>
    </citation>
    <scope>NUCLEOTIDE SEQUENCE [LARGE SCALE GENOMIC DNA]</scope>
    <source>
        <strain evidence="7">Ribe_18-Q3-R11-54_BAT3C.373</strain>
    </source>
</reference>
<dbReference type="GO" id="GO:0016020">
    <property type="term" value="C:membrane"/>
    <property type="evidence" value="ECO:0007669"/>
    <property type="project" value="UniProtKB-SubCell"/>
</dbReference>
<organism evidence="7 8">
    <name type="scientific">Candidatus Defluviibacterium haderslevense</name>
    <dbReference type="NCBI Taxonomy" id="2981993"/>
    <lineage>
        <taxon>Bacteria</taxon>
        <taxon>Pseudomonadati</taxon>
        <taxon>Bacteroidota</taxon>
        <taxon>Saprospiria</taxon>
        <taxon>Saprospirales</taxon>
        <taxon>Saprospiraceae</taxon>
        <taxon>Candidatus Defluviibacterium</taxon>
    </lineage>
</organism>
<sequence>MQLKFIIPFLFLFLFSAFAFALPWAMYVVSASMVLMTALCLFQYKPTGFPFGFNIGLKNTIRLLRKEPLFCWMIAYYFSFVISGLWSAEYIEWVHYSRLMLPFLFLPIIFIHQSPISNFKLNAVILIGILSVLITSGFILYDYFTNYEVYQLEILKGKPIKTYISHIRYSLIIAASCMILIHWLVVHWAFKFNWEKWVYAFCLLYLFIVIHILSVKSGLLGLYIGVFLYMSYYMLLRKKFSIWIICIISMVIIIASMIYFIPSLKHKYLYSIWQIGEWSRGKWLYYSDIERWLSIQMGWNNILDHPILGTGIGDLKTSTDKLYMLHLNHKEFKLAHNQFIFSWAYCGLPSLFSLMAMIYYSLFSNAQWRNPLILSLQGILLSSFLYEATLSSEIGICVYLYFTIIGWMIFKNK</sequence>
<evidence type="ECO:0000256" key="2">
    <source>
        <dbReference type="ARBA" id="ARBA00022692"/>
    </source>
</evidence>
<evidence type="ECO:0000256" key="3">
    <source>
        <dbReference type="ARBA" id="ARBA00022989"/>
    </source>
</evidence>
<gene>
    <name evidence="7" type="ORF">IPO85_06015</name>
</gene>
<feature type="transmembrane region" description="Helical" evidence="5">
    <location>
        <begin position="242"/>
        <end position="261"/>
    </location>
</feature>
<evidence type="ECO:0000313" key="7">
    <source>
        <dbReference type="EMBL" id="MBK9717057.1"/>
    </source>
</evidence>
<dbReference type="InterPro" id="IPR051533">
    <property type="entry name" value="WaaL-like"/>
</dbReference>
<dbReference type="EMBL" id="JADKFW010000004">
    <property type="protein sequence ID" value="MBK9717057.1"/>
    <property type="molecule type" value="Genomic_DNA"/>
</dbReference>
<evidence type="ECO:0000313" key="8">
    <source>
        <dbReference type="Proteomes" id="UP000808349"/>
    </source>
</evidence>
<name>A0A9D7XGP2_9BACT</name>
<comment type="subcellular location">
    <subcellularLocation>
        <location evidence="1">Membrane</location>
        <topology evidence="1">Multi-pass membrane protein</topology>
    </subcellularLocation>
</comment>
<dbReference type="GO" id="GO:0016874">
    <property type="term" value="F:ligase activity"/>
    <property type="evidence" value="ECO:0007669"/>
    <property type="project" value="UniProtKB-KW"/>
</dbReference>
<dbReference type="Pfam" id="PF04932">
    <property type="entry name" value="Wzy_C"/>
    <property type="match status" value="1"/>
</dbReference>
<dbReference type="PANTHER" id="PTHR37422">
    <property type="entry name" value="TEICHURONIC ACID BIOSYNTHESIS PROTEIN TUAE"/>
    <property type="match status" value="1"/>
</dbReference>
<accession>A0A9D7XGP2</accession>
<evidence type="ECO:0000256" key="5">
    <source>
        <dbReference type="SAM" id="Phobius"/>
    </source>
</evidence>
<dbReference type="AlphaFoldDB" id="A0A9D7XGP2"/>
<feature type="transmembrane region" description="Helical" evidence="5">
    <location>
        <begin position="392"/>
        <end position="410"/>
    </location>
</feature>
<feature type="transmembrane region" description="Helical" evidence="5">
    <location>
        <begin position="197"/>
        <end position="213"/>
    </location>
</feature>
<feature type="transmembrane region" description="Helical" evidence="5">
    <location>
        <begin position="340"/>
        <end position="363"/>
    </location>
</feature>